<gene>
    <name evidence="4" type="ORF">WR25_10793</name>
</gene>
<dbReference type="PANTHER" id="PTHR16074">
    <property type="entry name" value="BARDET-BIEDL SYNDROME 7 PROTEIN"/>
    <property type="match status" value="1"/>
</dbReference>
<dbReference type="InterPro" id="IPR056334">
    <property type="entry name" value="BBS7_GAE_dom"/>
</dbReference>
<dbReference type="InterPro" id="IPR056332">
    <property type="entry name" value="Beta-prop_BBS7"/>
</dbReference>
<evidence type="ECO:0000259" key="1">
    <source>
        <dbReference type="Pfam" id="PF23360"/>
    </source>
</evidence>
<dbReference type="InterPro" id="IPR011047">
    <property type="entry name" value="Quinoprotein_ADH-like_sf"/>
</dbReference>
<dbReference type="Pfam" id="PF23360">
    <property type="entry name" value="BBS7_GAE"/>
    <property type="match status" value="1"/>
</dbReference>
<dbReference type="OrthoDB" id="414590at2759"/>
<dbReference type="Pfam" id="PF23361">
    <property type="entry name" value="BBS7_pf"/>
    <property type="match status" value="1"/>
</dbReference>
<feature type="domain" description="BBS7 platform" evidence="2">
    <location>
        <begin position="486"/>
        <end position="589"/>
    </location>
</feature>
<evidence type="ECO:0000313" key="5">
    <source>
        <dbReference type="Proteomes" id="UP000218231"/>
    </source>
</evidence>
<dbReference type="EMBL" id="LIAE01010543">
    <property type="protein sequence ID" value="PAV59098.1"/>
    <property type="molecule type" value="Genomic_DNA"/>
</dbReference>
<sequence length="636" mass="70743">MNLNYQRTDFAQVSTTNRGCMRIVPGDLKKGQLDRIAVGGQNGCVVCLVRKNNDTQILFKTQPGPPIEALCLGGALGTIQDKQFWIFVASDTNVRAINKKGKIFFSFDTNMAEPARKMFVYGVDLVLAGQKSYNHYHDCADSNYILSSEDICDVISLEQDSAWGSRPFTSILACRDATLKVVEGSTIAYELELKEVPLALHLFNGDGGYMKNLVIYGTKGGRLGMAQVPEKQGQIVWEINTTTASEVTTITTYNLFGGQMKDILVGKEDGLIEIYSPEDNEQVTLKGTYQCDESITSLSCGRVTNENDDEIIVCTYTGWIFSLNQSNNASSTTAAPQASSGVNVKAKVSEERKRYEEMTKKDGGKLAFVPHFQVHDHFELNPEYGAYTLVIELVIPIDFVLVQSKLPIHLMEVEKNASVVCQIPKSDTNPWPLLASYRCQANTSRLELRVRVDEGQHGNLIVYVCPKIHPKMVQVQSYQVRPLSAHIRVHGIDISRPMSTLSFTGSFTISEAHAWLAQLVPGVPAKCPPSDTITNYFQCSINGGTQLQVTYTKGSIVFKSDCLSTISIIRDRVGEEMTQKQIRVQISCDVNESSIEHCLKLLNPRITHLLNLEKRKLYATALKVTTINICQILRYF</sequence>
<feature type="domain" description="BBS7 GAE" evidence="1">
    <location>
        <begin position="370"/>
        <end position="478"/>
    </location>
</feature>
<dbReference type="STRING" id="2018661.A0A2A2JBU0"/>
<dbReference type="InterPro" id="IPR056333">
    <property type="entry name" value="BBS7_pf_dom"/>
</dbReference>
<feature type="domain" description="BBS7 beta-propeller" evidence="3">
    <location>
        <begin position="21"/>
        <end position="323"/>
    </location>
</feature>
<keyword evidence="5" id="KW-1185">Reference proteome</keyword>
<name>A0A2A2JBU0_9BILA</name>
<dbReference type="PANTHER" id="PTHR16074:SF4">
    <property type="entry name" value="BARDET-BIEDL SYNDROME 7 PROTEIN"/>
    <property type="match status" value="1"/>
</dbReference>
<organism evidence="4 5">
    <name type="scientific">Diploscapter pachys</name>
    <dbReference type="NCBI Taxonomy" id="2018661"/>
    <lineage>
        <taxon>Eukaryota</taxon>
        <taxon>Metazoa</taxon>
        <taxon>Ecdysozoa</taxon>
        <taxon>Nematoda</taxon>
        <taxon>Chromadorea</taxon>
        <taxon>Rhabditida</taxon>
        <taxon>Rhabditina</taxon>
        <taxon>Rhabditomorpha</taxon>
        <taxon>Rhabditoidea</taxon>
        <taxon>Rhabditidae</taxon>
        <taxon>Diploscapter</taxon>
    </lineage>
</organism>
<dbReference type="GO" id="GO:0036064">
    <property type="term" value="C:ciliary basal body"/>
    <property type="evidence" value="ECO:0007669"/>
    <property type="project" value="TreeGrafter"/>
</dbReference>
<reference evidence="4 5" key="1">
    <citation type="journal article" date="2017" name="Curr. Biol.">
        <title>Genome architecture and evolution of a unichromosomal asexual nematode.</title>
        <authorList>
            <person name="Fradin H."/>
            <person name="Zegar C."/>
            <person name="Gutwein M."/>
            <person name="Lucas J."/>
            <person name="Kovtun M."/>
            <person name="Corcoran D."/>
            <person name="Baugh L.R."/>
            <person name="Kiontke K."/>
            <person name="Gunsalus K."/>
            <person name="Fitch D.H."/>
            <person name="Piano F."/>
        </authorList>
    </citation>
    <scope>NUCLEOTIDE SEQUENCE [LARGE SCALE GENOMIC DNA]</scope>
    <source>
        <strain evidence="4">PF1309</strain>
    </source>
</reference>
<proteinExistence type="predicted"/>
<dbReference type="GO" id="GO:0060271">
    <property type="term" value="P:cilium assembly"/>
    <property type="evidence" value="ECO:0007669"/>
    <property type="project" value="TreeGrafter"/>
</dbReference>
<dbReference type="SUPFAM" id="SSF50998">
    <property type="entry name" value="Quinoprotein alcohol dehydrogenase-like"/>
    <property type="match status" value="1"/>
</dbReference>
<protein>
    <submittedName>
        <fullName evidence="4">Uncharacterized protein</fullName>
    </submittedName>
</protein>
<dbReference type="Pfam" id="PF23743">
    <property type="entry name" value="Beta-prop_BBS7"/>
    <property type="match status" value="1"/>
</dbReference>
<evidence type="ECO:0000313" key="4">
    <source>
        <dbReference type="EMBL" id="PAV59101.1"/>
    </source>
</evidence>
<evidence type="ECO:0000259" key="2">
    <source>
        <dbReference type="Pfam" id="PF23361"/>
    </source>
</evidence>
<dbReference type="GO" id="GO:0005930">
    <property type="term" value="C:axoneme"/>
    <property type="evidence" value="ECO:0007669"/>
    <property type="project" value="TreeGrafter"/>
</dbReference>
<dbReference type="GO" id="GO:0043005">
    <property type="term" value="C:neuron projection"/>
    <property type="evidence" value="ECO:0007669"/>
    <property type="project" value="TreeGrafter"/>
</dbReference>
<dbReference type="Proteomes" id="UP000218231">
    <property type="component" value="Unassembled WGS sequence"/>
</dbReference>
<evidence type="ECO:0000259" key="3">
    <source>
        <dbReference type="Pfam" id="PF23743"/>
    </source>
</evidence>
<comment type="caution">
    <text evidence="4">The sequence shown here is derived from an EMBL/GenBank/DDBJ whole genome shotgun (WGS) entry which is preliminary data.</text>
</comment>
<dbReference type="GO" id="GO:0016020">
    <property type="term" value="C:membrane"/>
    <property type="evidence" value="ECO:0007669"/>
    <property type="project" value="TreeGrafter"/>
</dbReference>
<dbReference type="GO" id="GO:0034464">
    <property type="term" value="C:BBSome"/>
    <property type="evidence" value="ECO:0007669"/>
    <property type="project" value="TreeGrafter"/>
</dbReference>
<dbReference type="GO" id="GO:0008104">
    <property type="term" value="P:intracellular protein localization"/>
    <property type="evidence" value="ECO:0007669"/>
    <property type="project" value="TreeGrafter"/>
</dbReference>
<dbReference type="AlphaFoldDB" id="A0A2A2JBU0"/>
<dbReference type="EMBL" id="LIAE01010543">
    <property type="protein sequence ID" value="PAV59101.1"/>
    <property type="molecule type" value="Genomic_DNA"/>
</dbReference>
<accession>A0A2A2JBU0</accession>